<dbReference type="AlphaFoldDB" id="A0NH52"/>
<organism evidence="2">
    <name type="scientific">Anopheles gambiae</name>
    <name type="common">African malaria mosquito</name>
    <dbReference type="NCBI Taxonomy" id="7165"/>
    <lineage>
        <taxon>Eukaryota</taxon>
        <taxon>Metazoa</taxon>
        <taxon>Ecdysozoa</taxon>
        <taxon>Arthropoda</taxon>
        <taxon>Hexapoda</taxon>
        <taxon>Insecta</taxon>
        <taxon>Pterygota</taxon>
        <taxon>Neoptera</taxon>
        <taxon>Endopterygota</taxon>
        <taxon>Diptera</taxon>
        <taxon>Nematocera</taxon>
        <taxon>Culicoidea</taxon>
        <taxon>Culicidae</taxon>
        <taxon>Anophelinae</taxon>
        <taxon>Anopheles</taxon>
    </lineage>
</organism>
<gene>
    <name evidence="2" type="ORF">AgaP_AGAP001392</name>
</gene>
<keyword evidence="1" id="KW-0472">Membrane</keyword>
<dbReference type="VEuPathDB" id="VectorBase:AGAP001392"/>
<feature type="transmembrane region" description="Helical" evidence="1">
    <location>
        <begin position="27"/>
        <end position="50"/>
    </location>
</feature>
<feature type="transmembrane region" description="Helical" evidence="1">
    <location>
        <begin position="178"/>
        <end position="197"/>
    </location>
</feature>
<proteinExistence type="predicted"/>
<sequence>MTILCSHHRIVEKEPSKVNPRWKCKSCTVFSLLMIVSSCLVVSFSLHGLIADYKHHCLLKANLHFVPIAVENGSDTGTNQTTVQYGIDEYWSNWNSGLYCETLKNMPLFQGICCTVVSLLTASFITQGLRHLCDEFQKVDSVQGMSCARLILYFSLVQDTAALVQVDKNFFLTLAFSWIWVGATVFGLAIILLRIFLMPDFELFRVVVSMHGMRKDLPMLQTEESASCTTSEL</sequence>
<dbReference type="VEuPathDB" id="VectorBase:AGAMI1_013386"/>
<reference evidence="2" key="3">
    <citation type="journal article" date="2004" name="Trends Parasitol.">
        <title>The Anopheles gambiae genome: an update.</title>
        <authorList>
            <person name="Mongin E."/>
            <person name="Louis C."/>
            <person name="Holt R.A."/>
            <person name="Birney E."/>
            <person name="Collins F.H."/>
        </authorList>
    </citation>
    <scope>NUCLEOTIDE SEQUENCE</scope>
    <source>
        <strain evidence="2">PEST</strain>
    </source>
</reference>
<accession>A0NH52</accession>
<dbReference type="STRING" id="7165.A0NH52"/>
<keyword evidence="1" id="KW-0812">Transmembrane</keyword>
<reference evidence="2" key="4">
    <citation type="journal article" date="2007" name="Genome Biol.">
        <title>Update of the Anopheles gambiae PEST genome assembly.</title>
        <authorList>
            <person name="Sharakhova M.V."/>
            <person name="Hammond M.P."/>
            <person name="Lobo N.F."/>
            <person name="Krzywinski J."/>
            <person name="Unger M.F."/>
            <person name="Hillenmeyer M.E."/>
            <person name="Bruggner R.V."/>
            <person name="Birney E."/>
            <person name="Collins F.H."/>
        </authorList>
    </citation>
    <scope>NUCLEOTIDE SEQUENCE</scope>
    <source>
        <strain evidence="2">PEST</strain>
    </source>
</reference>
<evidence type="ECO:0000256" key="1">
    <source>
        <dbReference type="SAM" id="Phobius"/>
    </source>
</evidence>
<dbReference type="PaxDb" id="7165-AGAP001392-PA"/>
<reference evidence="2" key="5">
    <citation type="submission" date="2011-05" db="EMBL/GenBank/DDBJ databases">
        <authorList>
            <consortium name="VectorBase"/>
        </authorList>
    </citation>
    <scope>NUCLEOTIDE SEQUENCE</scope>
    <source>
        <strain evidence="2">PEST</strain>
    </source>
</reference>
<evidence type="ECO:0000313" key="2">
    <source>
        <dbReference type="EMBL" id="EAU75702.3"/>
    </source>
</evidence>
<feature type="transmembrane region" description="Helical" evidence="1">
    <location>
        <begin position="108"/>
        <end position="129"/>
    </location>
</feature>
<reference evidence="2" key="2">
    <citation type="submission" date="2002-03" db="EMBL/GenBank/DDBJ databases">
        <authorList>
            <consortium name="The Anopheles Genome Sequencing Consortium"/>
        </authorList>
    </citation>
    <scope>NUCLEOTIDE SEQUENCE</scope>
    <source>
        <strain evidence="2">PEST</strain>
    </source>
</reference>
<dbReference type="HOGENOM" id="CLU_1190725_0_0_1"/>
<name>A0NH52_ANOGA</name>
<reference evidence="2" key="1">
    <citation type="journal article" date="2002" name="Science">
        <title>The genome sequence of the malaria mosquito Anopheles gambiae.</title>
        <authorList>
            <person name="Holt R.A."/>
            <person name="Subramanian G.M."/>
            <person name="Halpern A."/>
            <person name="Sutton G.G."/>
            <person name="Charlab R."/>
            <person name="Nusskern D.R."/>
            <person name="Wincker P."/>
            <person name="Clark A.G."/>
            <person name="Ribeiro J.M."/>
            <person name="Wides R."/>
            <person name="Salzberg S.L."/>
            <person name="Loftus B."/>
            <person name="Yandell M."/>
            <person name="Majoros W.H."/>
            <person name="Rusch D.B."/>
            <person name="Lai Z."/>
            <person name="Kraft C.L."/>
            <person name="Abril J.F."/>
            <person name="Anthouard V."/>
            <person name="Arensburger P."/>
            <person name="Atkinson P.W."/>
            <person name="Baden H."/>
            <person name="de Berardinis V."/>
            <person name="Baldwin D."/>
            <person name="Benes V."/>
            <person name="Biedler J."/>
            <person name="Blass C."/>
            <person name="Bolanos R."/>
            <person name="Boscus D."/>
            <person name="Barnstead M."/>
            <person name="Cai S."/>
            <person name="Center A."/>
            <person name="Chaturverdi K."/>
            <person name="Christophides G.K."/>
            <person name="Chrystal M.A."/>
            <person name="Clamp M."/>
            <person name="Cravchik A."/>
            <person name="Curwen V."/>
            <person name="Dana A."/>
            <person name="Delcher A."/>
            <person name="Dew I."/>
            <person name="Evans C.A."/>
            <person name="Flanigan M."/>
            <person name="Grundschober-Freimoser A."/>
            <person name="Friedli L."/>
            <person name="Gu Z."/>
            <person name="Guan P."/>
            <person name="Guigo R."/>
            <person name="Hillenmeyer M.E."/>
            <person name="Hladun S.L."/>
            <person name="Hogan J.R."/>
            <person name="Hong Y.S."/>
            <person name="Hoover J."/>
            <person name="Jaillon O."/>
            <person name="Ke Z."/>
            <person name="Kodira C."/>
            <person name="Kokoza E."/>
            <person name="Koutsos A."/>
            <person name="Letunic I."/>
            <person name="Levitsky A."/>
            <person name="Liang Y."/>
            <person name="Lin J.J."/>
            <person name="Lobo N.F."/>
            <person name="Lopez J.R."/>
            <person name="Malek J.A."/>
            <person name="McIntosh T.C."/>
            <person name="Meister S."/>
            <person name="Miller J."/>
            <person name="Mobarry C."/>
            <person name="Mongin E."/>
            <person name="Murphy S.D."/>
            <person name="O'Brochta D.A."/>
            <person name="Pfannkoch C."/>
            <person name="Qi R."/>
            <person name="Regier M.A."/>
            <person name="Remington K."/>
            <person name="Shao H."/>
            <person name="Sharakhova M.V."/>
            <person name="Sitter C.D."/>
            <person name="Shetty J."/>
            <person name="Smith T.J."/>
            <person name="Strong R."/>
            <person name="Sun J."/>
            <person name="Thomasova D."/>
            <person name="Ton L.Q."/>
            <person name="Topalis P."/>
            <person name="Tu Z."/>
            <person name="Unger M.F."/>
            <person name="Walenz B."/>
            <person name="Wang A."/>
            <person name="Wang J."/>
            <person name="Wang M."/>
            <person name="Wang X."/>
            <person name="Woodford K.J."/>
            <person name="Wortman J.R."/>
            <person name="Wu M."/>
            <person name="Yao A."/>
            <person name="Zdobnov E.M."/>
            <person name="Zhang H."/>
            <person name="Zhao Q."/>
            <person name="Zhao S."/>
            <person name="Zhu S.C."/>
            <person name="Zhimulev I."/>
            <person name="Coluzzi M."/>
            <person name="della Torre A."/>
            <person name="Roth C.W."/>
            <person name="Louis C."/>
            <person name="Kalush F."/>
            <person name="Mural R.J."/>
            <person name="Myers E.W."/>
            <person name="Adams M.D."/>
            <person name="Smith H.O."/>
            <person name="Broder S."/>
            <person name="Gardner M.J."/>
            <person name="Fraser C.M."/>
            <person name="Birney E."/>
            <person name="Bork P."/>
            <person name="Brey P.T."/>
            <person name="Venter J.C."/>
            <person name="Weissenbach J."/>
            <person name="Kafatos F.C."/>
            <person name="Collins F.H."/>
            <person name="Hoffman S.L."/>
        </authorList>
    </citation>
    <scope>NUCLEOTIDE SEQUENCE [LARGE SCALE GENOMIC DNA]</scope>
    <source>
        <strain evidence="2">PEST</strain>
    </source>
</reference>
<comment type="caution">
    <text evidence="2">The sequence shown here is derived from an EMBL/GenBank/DDBJ whole genome shotgun (WGS) entry which is preliminary data.</text>
</comment>
<keyword evidence="1" id="KW-1133">Transmembrane helix</keyword>
<protein>
    <submittedName>
        <fullName evidence="2">AGAP001392-PA</fullName>
    </submittedName>
</protein>
<dbReference type="EMBL" id="AAAB01008987">
    <property type="protein sequence ID" value="EAU75702.3"/>
    <property type="molecule type" value="Genomic_DNA"/>
</dbReference>